<name>A0A926P6T0_9HYPH</name>
<dbReference type="NCBIfam" id="TIGR02122">
    <property type="entry name" value="TRAP_TAXI"/>
    <property type="match status" value="1"/>
</dbReference>
<dbReference type="EMBL" id="JABFCZ010000046">
    <property type="protein sequence ID" value="MBD1549617.1"/>
    <property type="molecule type" value="Genomic_DNA"/>
</dbReference>
<dbReference type="AlphaFoldDB" id="A0A926P6T0"/>
<gene>
    <name evidence="2" type="ORF">HK439_25460</name>
</gene>
<comment type="caution">
    <text evidence="2">The sequence shown here is derived from an EMBL/GenBank/DDBJ whole genome shotgun (WGS) entry which is preliminary data.</text>
</comment>
<organism evidence="2 3">
    <name type="scientific">Roseibium aggregatum</name>
    <dbReference type="NCBI Taxonomy" id="187304"/>
    <lineage>
        <taxon>Bacteria</taxon>
        <taxon>Pseudomonadati</taxon>
        <taxon>Pseudomonadota</taxon>
        <taxon>Alphaproteobacteria</taxon>
        <taxon>Hyphomicrobiales</taxon>
        <taxon>Stappiaceae</taxon>
        <taxon>Roseibium</taxon>
    </lineage>
</organism>
<dbReference type="InterPro" id="IPR011852">
    <property type="entry name" value="TRAP_TAXI"/>
</dbReference>
<proteinExistence type="predicted"/>
<dbReference type="RefSeq" id="WP_190294307.1">
    <property type="nucleotide sequence ID" value="NZ_JABFCZ010000046.1"/>
</dbReference>
<feature type="chain" id="PRO_5037287926" evidence="1">
    <location>
        <begin position="26"/>
        <end position="329"/>
    </location>
</feature>
<dbReference type="Pfam" id="PF16868">
    <property type="entry name" value="NMT1_3"/>
    <property type="match status" value="1"/>
</dbReference>
<evidence type="ECO:0000313" key="3">
    <source>
        <dbReference type="Proteomes" id="UP000598467"/>
    </source>
</evidence>
<dbReference type="Proteomes" id="UP000598467">
    <property type="component" value="Unassembled WGS sequence"/>
</dbReference>
<accession>A0A926P6T0</accession>
<evidence type="ECO:0000256" key="1">
    <source>
        <dbReference type="SAM" id="SignalP"/>
    </source>
</evidence>
<keyword evidence="1" id="KW-0732">Signal</keyword>
<dbReference type="PANTHER" id="PTHR42941:SF1">
    <property type="entry name" value="SLL1037 PROTEIN"/>
    <property type="match status" value="1"/>
</dbReference>
<feature type="signal peptide" evidence="1">
    <location>
        <begin position="1"/>
        <end position="25"/>
    </location>
</feature>
<sequence length="329" mass="34886">MRSSFTRGLAAAVMLVLGATSAATAQTYNLTLCGASPGGLWSLLGAGIDAAVKKSFPGSTITYQTSGGGLANVALLDQKKCDLAIIHDAEAKAAITGRPPFKAPINSMATIAQLYTWAPMQAIVNADYAKEHGLTKLEDIATQKLPAQIVLNRRGNIVSAIGESMLNAIGASPENVKSWGGDVQYAASGEQGDLMRDRRADILINSLFVNHSSIRELASAIDVVLLPITDATAKKVVDEWDIQPFIIPADAYKWNDQDVLTVTVSAQLFVRKDADDKMVTDITKALTDNVAELQGVHKAMAPLDVKLMAAAKAVPYHPAAVQVYKDAGL</sequence>
<protein>
    <submittedName>
        <fullName evidence="2">TAXI family TRAP transporter solute-binding subunit</fullName>
    </submittedName>
</protein>
<reference evidence="2" key="1">
    <citation type="submission" date="2020-05" db="EMBL/GenBank/DDBJ databases">
        <title>Identification of trans-AT polyketide cluster in two marine bacteria, producers of a novel glutaramide-containing polyketide sesbanimide D and analogs.</title>
        <authorList>
            <person name="Kacar D."/>
            <person name="Rodriguez P."/>
            <person name="Canedo L."/>
            <person name="Gonzalez E."/>
            <person name="Galan B."/>
            <person name="De La Calle F."/>
            <person name="Garcia J.L."/>
        </authorList>
    </citation>
    <scope>NUCLEOTIDE SEQUENCE</scope>
    <source>
        <strain evidence="2">PHM038</strain>
    </source>
</reference>
<dbReference type="PANTHER" id="PTHR42941">
    <property type="entry name" value="SLL1037 PROTEIN"/>
    <property type="match status" value="1"/>
</dbReference>
<dbReference type="Gene3D" id="3.40.190.10">
    <property type="entry name" value="Periplasmic binding protein-like II"/>
    <property type="match status" value="2"/>
</dbReference>
<dbReference type="SUPFAM" id="SSF53850">
    <property type="entry name" value="Periplasmic binding protein-like II"/>
    <property type="match status" value="1"/>
</dbReference>
<evidence type="ECO:0000313" key="2">
    <source>
        <dbReference type="EMBL" id="MBD1549617.1"/>
    </source>
</evidence>